<dbReference type="SUPFAM" id="SSF47781">
    <property type="entry name" value="RuvA domain 2-like"/>
    <property type="match status" value="3"/>
</dbReference>
<dbReference type="Proteomes" id="UP000703295">
    <property type="component" value="Unassembled WGS sequence"/>
</dbReference>
<evidence type="ECO:0000313" key="2">
    <source>
        <dbReference type="Proteomes" id="UP000703295"/>
    </source>
</evidence>
<comment type="caution">
    <text evidence="1">The sequence shown here is derived from an EMBL/GenBank/DDBJ whole genome shotgun (WGS) entry which is preliminary data.</text>
</comment>
<dbReference type="EMBL" id="JACJJW010000001">
    <property type="protein sequence ID" value="MBM6757157.1"/>
    <property type="molecule type" value="Genomic_DNA"/>
</dbReference>
<keyword evidence="2" id="KW-1185">Reference proteome</keyword>
<dbReference type="PANTHER" id="PTHR21180">
    <property type="entry name" value="ENDONUCLEASE/EXONUCLEASE/PHOSPHATASE FAMILY DOMAIN-CONTAINING PROTEIN 1"/>
    <property type="match status" value="1"/>
</dbReference>
<organism evidence="1 2">
    <name type="scientific">Bacteroides mediterraneensis</name>
    <dbReference type="NCBI Taxonomy" id="1841856"/>
    <lineage>
        <taxon>Bacteria</taxon>
        <taxon>Pseudomonadati</taxon>
        <taxon>Bacteroidota</taxon>
        <taxon>Bacteroidia</taxon>
        <taxon>Bacteroidales</taxon>
        <taxon>Bacteroidaceae</taxon>
        <taxon>Bacteroides</taxon>
    </lineage>
</organism>
<proteinExistence type="predicted"/>
<dbReference type="InterPro" id="IPR010994">
    <property type="entry name" value="RuvA_2-like"/>
</dbReference>
<dbReference type="InterPro" id="IPR051675">
    <property type="entry name" value="Endo/Exo/Phosphatase_dom_1"/>
</dbReference>
<evidence type="ECO:0000313" key="1">
    <source>
        <dbReference type="EMBL" id="MBM6757157.1"/>
    </source>
</evidence>
<dbReference type="RefSeq" id="WP_204473624.1">
    <property type="nucleotide sequence ID" value="NZ_JACJJW010000001.1"/>
</dbReference>
<accession>A0ABS2ERB1</accession>
<name>A0ABS2ERB1_9BACE</name>
<gene>
    <name evidence="1" type="ORF">H6A31_00335</name>
</gene>
<reference evidence="1 2" key="1">
    <citation type="journal article" date="2021" name="Sci. Rep.">
        <title>The distribution of antibiotic resistance genes in chicken gut microbiota commensals.</title>
        <authorList>
            <person name="Juricova H."/>
            <person name="Matiasovicova J."/>
            <person name="Kubasova T."/>
            <person name="Cejkova D."/>
            <person name="Rychlik I."/>
        </authorList>
    </citation>
    <scope>NUCLEOTIDE SEQUENCE [LARGE SCALE GENOMIC DNA]</scope>
    <source>
        <strain evidence="1 2">An801</strain>
    </source>
</reference>
<protein>
    <submittedName>
        <fullName evidence="1">Helix-hairpin-helix domain-containing protein</fullName>
    </submittedName>
</protein>
<dbReference type="Gene3D" id="1.10.150.280">
    <property type="entry name" value="AF1531-like domain"/>
    <property type="match status" value="1"/>
</dbReference>
<dbReference type="Gene3D" id="1.10.150.310">
    <property type="entry name" value="Tex RuvX-like domain-like"/>
    <property type="match status" value="1"/>
</dbReference>
<dbReference type="Pfam" id="PF12836">
    <property type="entry name" value="HHH_3"/>
    <property type="match status" value="2"/>
</dbReference>
<sequence length="304" mass="35671">MWKDFFYYSRSERRVILLLLGLLVILCILWGVCRIMQPSEQVYQEDSAEIDSFLASVRQRKTDDTKRKYAKNRFKEVPQAILFDFNPNTADSSQLRKLGLSAFVVRNILRYREKGGRFRTPESFAKIYGLEEQQYLLLKPYIRIPEEEGIHRISPVEKDRQQTETEIKRIEKYPEGTLVSLNEADTTELKRIPGIGSGIAKLIVAYRNRLGGFTCVEQLQEVPHVDSDLNKWFVVKGGPFRKIRVNKDGLDKLRNHPYMDFYKAKAILEYRRKRGNIKGLSRLSLFEEFSEKDLQRLSPYLSFE</sequence>
<dbReference type="PANTHER" id="PTHR21180:SF32">
    <property type="entry name" value="ENDONUCLEASE_EXONUCLEASE_PHOSPHATASE FAMILY DOMAIN-CONTAINING PROTEIN 1"/>
    <property type="match status" value="1"/>
</dbReference>